<dbReference type="Proteomes" id="UP000068210">
    <property type="component" value="Chromosome"/>
</dbReference>
<protein>
    <submittedName>
        <fullName evidence="8">Nickel-dependent hydrogenase b-type cytochrome subunit</fullName>
    </submittedName>
</protein>
<dbReference type="Pfam" id="PF01292">
    <property type="entry name" value="Ni_hydr_CYTB"/>
    <property type="match status" value="1"/>
</dbReference>
<dbReference type="RefSeq" id="WP_039801198.1">
    <property type="nucleotide sequence ID" value="NZ_CP010415.1"/>
</dbReference>
<dbReference type="GO" id="GO:0022904">
    <property type="term" value="P:respiratory electron transport chain"/>
    <property type="evidence" value="ECO:0007669"/>
    <property type="project" value="InterPro"/>
</dbReference>
<reference evidence="8 9" key="1">
    <citation type="journal article" date="2015" name="PLoS ONE">
        <title>Azotobacter Genomes: The Genome of Azotobacter chroococcum NCIMB 8003 (ATCC 4412).</title>
        <authorList>
            <person name="Robson R.L."/>
            <person name="Jones R."/>
            <person name="Robson R.M."/>
            <person name="Schwartz A."/>
            <person name="Richardson T.H."/>
        </authorList>
    </citation>
    <scope>NUCLEOTIDE SEQUENCE [LARGE SCALE GENOMIC DNA]</scope>
    <source>
        <strain evidence="8 9">NCIMB 8003</strain>
    </source>
</reference>
<evidence type="ECO:0000256" key="3">
    <source>
        <dbReference type="ARBA" id="ARBA00022692"/>
    </source>
</evidence>
<dbReference type="EMBL" id="CP010415">
    <property type="protein sequence ID" value="AJE19826.1"/>
    <property type="molecule type" value="Genomic_DNA"/>
</dbReference>
<comment type="subcellular location">
    <subcellularLocation>
        <location evidence="1">Cell membrane</location>
        <topology evidence="1">Multi-pass membrane protein</topology>
    </subcellularLocation>
</comment>
<sequence length="232" mass="25266">MSDSIKVWDAPLRLFHWSLALAVGAAMLSGWLGGNLIVWHGRLGLLILGLLAFRLLWGLLGSTYARWSRILAAPLRLGDYLRGRWRQAGHNPLGALSVLALLGLAAFQVLTGLTASDDIAFQGPLYRLVEADTSAWLTGLHRQAWWLLLGLIGLHLLAVLYYARVRRRPLLRAMIGGRSPREYPEQREAVGGAPWALAVALAGALLLVWAVRSAEGWLAPPPAPAAPAALDW</sequence>
<proteinExistence type="predicted"/>
<dbReference type="GO" id="GO:0020037">
    <property type="term" value="F:heme binding"/>
    <property type="evidence" value="ECO:0007669"/>
    <property type="project" value="TreeGrafter"/>
</dbReference>
<dbReference type="Gene3D" id="1.20.950.20">
    <property type="entry name" value="Transmembrane di-heme cytochromes, Chain C"/>
    <property type="match status" value="1"/>
</dbReference>
<keyword evidence="4 6" id="KW-1133">Transmembrane helix</keyword>
<dbReference type="HOGENOM" id="CLU_078451_0_0_6"/>
<evidence type="ECO:0000256" key="6">
    <source>
        <dbReference type="SAM" id="Phobius"/>
    </source>
</evidence>
<dbReference type="STRING" id="1328314.Achr_3200"/>
<accession>A0A0C4WJ57</accession>
<feature type="transmembrane region" description="Helical" evidence="6">
    <location>
        <begin position="93"/>
        <end position="115"/>
    </location>
</feature>
<evidence type="ECO:0000259" key="7">
    <source>
        <dbReference type="Pfam" id="PF01292"/>
    </source>
</evidence>
<feature type="transmembrane region" description="Helical" evidence="6">
    <location>
        <begin position="189"/>
        <end position="211"/>
    </location>
</feature>
<dbReference type="GO" id="GO:0005886">
    <property type="term" value="C:plasma membrane"/>
    <property type="evidence" value="ECO:0007669"/>
    <property type="project" value="UniProtKB-SubCell"/>
</dbReference>
<dbReference type="InterPro" id="IPR011577">
    <property type="entry name" value="Cyt_b561_bac/Ni-Hgenase"/>
</dbReference>
<evidence type="ECO:0000313" key="8">
    <source>
        <dbReference type="EMBL" id="AJE19826.1"/>
    </source>
</evidence>
<dbReference type="GO" id="GO:0009055">
    <property type="term" value="F:electron transfer activity"/>
    <property type="evidence" value="ECO:0007669"/>
    <property type="project" value="InterPro"/>
</dbReference>
<evidence type="ECO:0000256" key="2">
    <source>
        <dbReference type="ARBA" id="ARBA00022475"/>
    </source>
</evidence>
<feature type="domain" description="Cytochrome b561 bacterial/Ni-hydrogenase" evidence="7">
    <location>
        <begin position="7"/>
        <end position="177"/>
    </location>
</feature>
<dbReference type="AlphaFoldDB" id="A0A0C4WJ57"/>
<keyword evidence="5 6" id="KW-0472">Membrane</keyword>
<evidence type="ECO:0000313" key="9">
    <source>
        <dbReference type="Proteomes" id="UP000068210"/>
    </source>
</evidence>
<dbReference type="PANTHER" id="PTHR30485">
    <property type="entry name" value="NI/FE-HYDROGENASE 1 B-TYPE CYTOCHROME SUBUNIT"/>
    <property type="match status" value="1"/>
</dbReference>
<keyword evidence="3 6" id="KW-0812">Transmembrane</keyword>
<evidence type="ECO:0000256" key="5">
    <source>
        <dbReference type="ARBA" id="ARBA00023136"/>
    </source>
</evidence>
<feature type="transmembrane region" description="Helical" evidence="6">
    <location>
        <begin position="39"/>
        <end position="60"/>
    </location>
</feature>
<keyword evidence="9" id="KW-1185">Reference proteome</keyword>
<organism evidence="8 9">
    <name type="scientific">Azotobacter chroococcum NCIMB 8003</name>
    <dbReference type="NCBI Taxonomy" id="1328314"/>
    <lineage>
        <taxon>Bacteria</taxon>
        <taxon>Pseudomonadati</taxon>
        <taxon>Pseudomonadota</taxon>
        <taxon>Gammaproteobacteria</taxon>
        <taxon>Pseudomonadales</taxon>
        <taxon>Pseudomonadaceae</taxon>
        <taxon>Azotobacter</taxon>
    </lineage>
</organism>
<dbReference type="InterPro" id="IPR016174">
    <property type="entry name" value="Di-haem_cyt_TM"/>
</dbReference>
<dbReference type="KEGG" id="acx:Achr_3200"/>
<dbReference type="InterPro" id="IPR051542">
    <property type="entry name" value="Hydrogenase_cytochrome"/>
</dbReference>
<evidence type="ECO:0000256" key="4">
    <source>
        <dbReference type="ARBA" id="ARBA00022989"/>
    </source>
</evidence>
<evidence type="ECO:0000256" key="1">
    <source>
        <dbReference type="ARBA" id="ARBA00004651"/>
    </source>
</evidence>
<name>A0A0C4WJ57_9GAMM</name>
<gene>
    <name evidence="8" type="ORF">Achr_3200</name>
</gene>
<keyword evidence="2" id="KW-1003">Cell membrane</keyword>
<feature type="transmembrane region" description="Helical" evidence="6">
    <location>
        <begin position="12"/>
        <end position="33"/>
    </location>
</feature>
<dbReference type="SUPFAM" id="SSF81342">
    <property type="entry name" value="Transmembrane di-heme cytochromes"/>
    <property type="match status" value="1"/>
</dbReference>
<dbReference type="PANTHER" id="PTHR30485:SF2">
    <property type="entry name" value="BLL0597 PROTEIN"/>
    <property type="match status" value="1"/>
</dbReference>
<feature type="transmembrane region" description="Helical" evidence="6">
    <location>
        <begin position="144"/>
        <end position="163"/>
    </location>
</feature>